<keyword evidence="5" id="KW-1133">Transmembrane helix</keyword>
<accession>A0A3N4LW19</accession>
<evidence type="ECO:0000313" key="9">
    <source>
        <dbReference type="EMBL" id="RPB27077.1"/>
    </source>
</evidence>
<dbReference type="GO" id="GO:0005789">
    <property type="term" value="C:endoplasmic reticulum membrane"/>
    <property type="evidence" value="ECO:0007669"/>
    <property type="project" value="TreeGrafter"/>
</dbReference>
<evidence type="ECO:0000256" key="5">
    <source>
        <dbReference type="ARBA" id="ARBA00022989"/>
    </source>
</evidence>
<dbReference type="Pfam" id="PF08571">
    <property type="entry name" value="Yos1"/>
    <property type="match status" value="1"/>
</dbReference>
<dbReference type="OrthoDB" id="15356at2759"/>
<proteinExistence type="inferred from homology"/>
<evidence type="ECO:0000256" key="7">
    <source>
        <dbReference type="ARBA" id="ARBA00024203"/>
    </source>
</evidence>
<keyword evidence="4" id="KW-0653">Protein transport</keyword>
<protein>
    <submittedName>
        <fullName evidence="9">Yos1-like protein</fullName>
    </submittedName>
</protein>
<dbReference type="PANTHER" id="PTHR15858">
    <property type="entry name" value="IMMEDIATE EARLY RESPONSE 3-INTERACTING PROTEIN 1"/>
    <property type="match status" value="1"/>
</dbReference>
<reference evidence="9 10" key="1">
    <citation type="journal article" date="2018" name="Nat. Ecol. Evol.">
        <title>Pezizomycetes genomes reveal the molecular basis of ectomycorrhizal truffle lifestyle.</title>
        <authorList>
            <person name="Murat C."/>
            <person name="Payen T."/>
            <person name="Noel B."/>
            <person name="Kuo A."/>
            <person name="Morin E."/>
            <person name="Chen J."/>
            <person name="Kohler A."/>
            <person name="Krizsan K."/>
            <person name="Balestrini R."/>
            <person name="Da Silva C."/>
            <person name="Montanini B."/>
            <person name="Hainaut M."/>
            <person name="Levati E."/>
            <person name="Barry K.W."/>
            <person name="Belfiori B."/>
            <person name="Cichocki N."/>
            <person name="Clum A."/>
            <person name="Dockter R.B."/>
            <person name="Fauchery L."/>
            <person name="Guy J."/>
            <person name="Iotti M."/>
            <person name="Le Tacon F."/>
            <person name="Lindquist E.A."/>
            <person name="Lipzen A."/>
            <person name="Malagnac F."/>
            <person name="Mello A."/>
            <person name="Molinier V."/>
            <person name="Miyauchi S."/>
            <person name="Poulain J."/>
            <person name="Riccioni C."/>
            <person name="Rubini A."/>
            <person name="Sitrit Y."/>
            <person name="Splivallo R."/>
            <person name="Traeger S."/>
            <person name="Wang M."/>
            <person name="Zifcakova L."/>
            <person name="Wipf D."/>
            <person name="Zambonelli A."/>
            <person name="Paolocci F."/>
            <person name="Nowrousian M."/>
            <person name="Ottonello S."/>
            <person name="Baldrian P."/>
            <person name="Spatafora J.W."/>
            <person name="Henrissat B."/>
            <person name="Nagy L.G."/>
            <person name="Aury J.M."/>
            <person name="Wincker P."/>
            <person name="Grigoriev I.V."/>
            <person name="Bonfante P."/>
            <person name="Martin F.M."/>
        </authorList>
    </citation>
    <scope>NUCLEOTIDE SEQUENCE [LARGE SCALE GENOMIC DNA]</scope>
    <source>
        <strain evidence="9 10">ATCC MYA-4762</strain>
    </source>
</reference>
<dbReference type="InParanoid" id="A0A3N4LW19"/>
<gene>
    <name evidence="9" type="ORF">L211DRAFT_803798</name>
</gene>
<evidence type="ECO:0000256" key="1">
    <source>
        <dbReference type="ARBA" id="ARBA00004370"/>
    </source>
</evidence>
<dbReference type="FunCoup" id="A0A3N4LW19">
    <property type="interactions" value="260"/>
</dbReference>
<feature type="chain" id="PRO_5018265884" evidence="8">
    <location>
        <begin position="21"/>
        <end position="89"/>
    </location>
</feature>
<dbReference type="GO" id="GO:0000139">
    <property type="term" value="C:Golgi membrane"/>
    <property type="evidence" value="ECO:0007669"/>
    <property type="project" value="TreeGrafter"/>
</dbReference>
<name>A0A3N4LW19_9PEZI</name>
<evidence type="ECO:0000256" key="2">
    <source>
        <dbReference type="ARBA" id="ARBA00022448"/>
    </source>
</evidence>
<evidence type="ECO:0000313" key="10">
    <source>
        <dbReference type="Proteomes" id="UP000267821"/>
    </source>
</evidence>
<evidence type="ECO:0000256" key="3">
    <source>
        <dbReference type="ARBA" id="ARBA00022692"/>
    </source>
</evidence>
<keyword evidence="10" id="KW-1185">Reference proteome</keyword>
<organism evidence="9 10">
    <name type="scientific">Terfezia boudieri ATCC MYA-4762</name>
    <dbReference type="NCBI Taxonomy" id="1051890"/>
    <lineage>
        <taxon>Eukaryota</taxon>
        <taxon>Fungi</taxon>
        <taxon>Dikarya</taxon>
        <taxon>Ascomycota</taxon>
        <taxon>Pezizomycotina</taxon>
        <taxon>Pezizomycetes</taxon>
        <taxon>Pezizales</taxon>
        <taxon>Pezizaceae</taxon>
        <taxon>Terfezia</taxon>
    </lineage>
</organism>
<comment type="subcellular location">
    <subcellularLocation>
        <location evidence="1">Membrane</location>
    </subcellularLocation>
</comment>
<dbReference type="InterPro" id="IPR013880">
    <property type="entry name" value="Yos1"/>
</dbReference>
<dbReference type="AlphaFoldDB" id="A0A3N4LW19"/>
<keyword evidence="2" id="KW-0813">Transport</keyword>
<dbReference type="PANTHER" id="PTHR15858:SF0">
    <property type="entry name" value="IMMEDIATE EARLY RESPONSE 3-INTERACTING PROTEIN 1"/>
    <property type="match status" value="1"/>
</dbReference>
<dbReference type="Proteomes" id="UP000267821">
    <property type="component" value="Unassembled WGS sequence"/>
</dbReference>
<evidence type="ECO:0000256" key="4">
    <source>
        <dbReference type="ARBA" id="ARBA00022927"/>
    </source>
</evidence>
<comment type="similarity">
    <text evidence="7">Belongs to the YOS1 family.</text>
</comment>
<evidence type="ECO:0000256" key="6">
    <source>
        <dbReference type="ARBA" id="ARBA00023136"/>
    </source>
</evidence>
<feature type="signal peptide" evidence="8">
    <location>
        <begin position="1"/>
        <end position="20"/>
    </location>
</feature>
<dbReference type="GO" id="GO:0030134">
    <property type="term" value="C:COPII-coated ER to Golgi transport vesicle"/>
    <property type="evidence" value="ECO:0007669"/>
    <property type="project" value="TreeGrafter"/>
</dbReference>
<dbReference type="GO" id="GO:0006888">
    <property type="term" value="P:endoplasmic reticulum to Golgi vesicle-mediated transport"/>
    <property type="evidence" value="ECO:0007669"/>
    <property type="project" value="TreeGrafter"/>
</dbReference>
<keyword evidence="8" id="KW-0732">Signal</keyword>
<dbReference type="EMBL" id="ML121532">
    <property type="protein sequence ID" value="RPB27077.1"/>
    <property type="molecule type" value="Genomic_DNA"/>
</dbReference>
<dbReference type="STRING" id="1051890.A0A3N4LW19"/>
<keyword evidence="6" id="KW-0472">Membrane</keyword>
<keyword evidence="3" id="KW-0812">Transmembrane</keyword>
<dbReference type="GO" id="GO:0015031">
    <property type="term" value="P:protein transport"/>
    <property type="evidence" value="ECO:0007669"/>
    <property type="project" value="UniProtKB-KW"/>
</dbReference>
<sequence>MFFNLIKVIILIINGIAILSEERFLARIGWSALPPQAVDPYAVQMGMGGGDPTSVKAKLINLISAVRMLMRIPLIGINTIIILYELILG</sequence>
<evidence type="ECO:0000256" key="8">
    <source>
        <dbReference type="SAM" id="SignalP"/>
    </source>
</evidence>